<name>A0A2N9I6C0_FAGSY</name>
<sequence>MREHQMPQKIWMRISLSRVDVDVNLVKSFLDSFSSKQGLPDPASNLLGLVGVQLPRDDKKGEFLYACLFGNGSLPQESQARLDAVFLGSKVLGDGPSDYFWLHFNFSRVMDRVIRLACLCGARLRLLQRRQPKVVSMRS</sequence>
<protein>
    <submittedName>
        <fullName evidence="1">Uncharacterized protein</fullName>
    </submittedName>
</protein>
<accession>A0A2N9I6C0</accession>
<reference evidence="1" key="1">
    <citation type="submission" date="2018-02" db="EMBL/GenBank/DDBJ databases">
        <authorList>
            <person name="Cohen D.B."/>
            <person name="Kent A.D."/>
        </authorList>
    </citation>
    <scope>NUCLEOTIDE SEQUENCE</scope>
</reference>
<organism evidence="1">
    <name type="scientific">Fagus sylvatica</name>
    <name type="common">Beechnut</name>
    <dbReference type="NCBI Taxonomy" id="28930"/>
    <lineage>
        <taxon>Eukaryota</taxon>
        <taxon>Viridiplantae</taxon>
        <taxon>Streptophyta</taxon>
        <taxon>Embryophyta</taxon>
        <taxon>Tracheophyta</taxon>
        <taxon>Spermatophyta</taxon>
        <taxon>Magnoliopsida</taxon>
        <taxon>eudicotyledons</taxon>
        <taxon>Gunneridae</taxon>
        <taxon>Pentapetalae</taxon>
        <taxon>rosids</taxon>
        <taxon>fabids</taxon>
        <taxon>Fagales</taxon>
        <taxon>Fagaceae</taxon>
        <taxon>Fagus</taxon>
    </lineage>
</organism>
<dbReference type="AlphaFoldDB" id="A0A2N9I6C0"/>
<proteinExistence type="predicted"/>
<dbReference type="InterPro" id="IPR010770">
    <property type="entry name" value="Ecd"/>
</dbReference>
<dbReference type="PANTHER" id="PTHR13060">
    <property type="entry name" value="SGT1 PROTEIN HSGT1 SUPPRESSOR OF GCR2"/>
    <property type="match status" value="1"/>
</dbReference>
<evidence type="ECO:0000313" key="1">
    <source>
        <dbReference type="EMBL" id="SPD21557.1"/>
    </source>
</evidence>
<dbReference type="GO" id="GO:0005634">
    <property type="term" value="C:nucleus"/>
    <property type="evidence" value="ECO:0007669"/>
    <property type="project" value="TreeGrafter"/>
</dbReference>
<gene>
    <name evidence="1" type="ORF">FSB_LOCUS49439</name>
</gene>
<dbReference type="EMBL" id="OIVN01005235">
    <property type="protein sequence ID" value="SPD21557.1"/>
    <property type="molecule type" value="Genomic_DNA"/>
</dbReference>
<dbReference type="PANTHER" id="PTHR13060:SF0">
    <property type="entry name" value="PROTEIN ECDYSONELESS HOMOLOG"/>
    <property type="match status" value="1"/>
</dbReference>